<proteinExistence type="inferred from homology"/>
<dbReference type="Pfam" id="PF00685">
    <property type="entry name" value="Sulfotransfer_1"/>
    <property type="match status" value="1"/>
</dbReference>
<comment type="caution">
    <text evidence="4">The sequence shown here is derived from an EMBL/GenBank/DDBJ whole genome shotgun (WGS) entry which is preliminary data.</text>
</comment>
<sequence>MENFKIENVTDEGEVGRILKEEILCELCPRYILVGEDGTCLGEEYTKFAEQIKNLEVRNDDVWVVSYPKTGTTWTQEMVWLIASHLDFDGAKKPLIERFPFLEASSILNSEKFNAILKLEVNKFEDTVKTVRNQKSPRFIKTHLPFSLLPDEIVNRTKTPKMIYVTRNAKDVCVSYCHHGNLCQGWKTNVENFAKVFMADRAMFGSFWKHNLGVWEHRDWPNLLIIKYEDMKTDLPAVIKKVAWFLDKHLSDEDIKALTKHLSFDSMKKNMALNGEIFFDMLRKHNLAPKEGKFLRSGTVGKYKEELSPETVEKLNEWIKQNISGTSFEQYYDYNL</sequence>
<dbReference type="SUPFAM" id="SSF52540">
    <property type="entry name" value="P-loop containing nucleoside triphosphate hydrolases"/>
    <property type="match status" value="1"/>
</dbReference>
<feature type="domain" description="Sulfotransferase" evidence="3">
    <location>
        <begin position="60"/>
        <end position="326"/>
    </location>
</feature>
<dbReference type="EMBL" id="VTPC01008415">
    <property type="protein sequence ID" value="KAF2892846.1"/>
    <property type="molecule type" value="Genomic_DNA"/>
</dbReference>
<evidence type="ECO:0000256" key="2">
    <source>
        <dbReference type="ARBA" id="ARBA00022679"/>
    </source>
</evidence>
<dbReference type="GO" id="GO:0008146">
    <property type="term" value="F:sulfotransferase activity"/>
    <property type="evidence" value="ECO:0007669"/>
    <property type="project" value="InterPro"/>
</dbReference>
<evidence type="ECO:0000259" key="3">
    <source>
        <dbReference type="Pfam" id="PF00685"/>
    </source>
</evidence>
<dbReference type="AlphaFoldDB" id="A0A8K0GBJ0"/>
<reference evidence="4" key="1">
    <citation type="submission" date="2019-08" db="EMBL/GenBank/DDBJ databases">
        <title>The genome of the North American firefly Photinus pyralis.</title>
        <authorList>
            <consortium name="Photinus pyralis genome working group"/>
            <person name="Fallon T.R."/>
            <person name="Sander Lower S.E."/>
            <person name="Weng J.-K."/>
        </authorList>
    </citation>
    <scope>NUCLEOTIDE SEQUENCE</scope>
    <source>
        <strain evidence="4">TRF0915ILg1</strain>
        <tissue evidence="4">Whole body</tissue>
    </source>
</reference>
<evidence type="ECO:0000313" key="4">
    <source>
        <dbReference type="EMBL" id="KAF2892846.1"/>
    </source>
</evidence>
<keyword evidence="2" id="KW-0808">Transferase</keyword>
<protein>
    <recommendedName>
        <fullName evidence="3">Sulfotransferase domain-containing protein</fullName>
    </recommendedName>
</protein>
<keyword evidence="5" id="KW-1185">Reference proteome</keyword>
<organism evidence="4 5">
    <name type="scientific">Ignelater luminosus</name>
    <name type="common">Cucubano</name>
    <name type="synonym">Pyrophorus luminosus</name>
    <dbReference type="NCBI Taxonomy" id="2038154"/>
    <lineage>
        <taxon>Eukaryota</taxon>
        <taxon>Metazoa</taxon>
        <taxon>Ecdysozoa</taxon>
        <taxon>Arthropoda</taxon>
        <taxon>Hexapoda</taxon>
        <taxon>Insecta</taxon>
        <taxon>Pterygota</taxon>
        <taxon>Neoptera</taxon>
        <taxon>Endopterygota</taxon>
        <taxon>Coleoptera</taxon>
        <taxon>Polyphaga</taxon>
        <taxon>Elateriformia</taxon>
        <taxon>Elateroidea</taxon>
        <taxon>Elateridae</taxon>
        <taxon>Agrypninae</taxon>
        <taxon>Pyrophorini</taxon>
        <taxon>Ignelater</taxon>
    </lineage>
</organism>
<comment type="similarity">
    <text evidence="1">Belongs to the sulfotransferase 1 family.</text>
</comment>
<dbReference type="Gene3D" id="3.40.50.300">
    <property type="entry name" value="P-loop containing nucleotide triphosphate hydrolases"/>
    <property type="match status" value="1"/>
</dbReference>
<accession>A0A8K0GBJ0</accession>
<dbReference type="Proteomes" id="UP000801492">
    <property type="component" value="Unassembled WGS sequence"/>
</dbReference>
<evidence type="ECO:0000313" key="5">
    <source>
        <dbReference type="Proteomes" id="UP000801492"/>
    </source>
</evidence>
<evidence type="ECO:0000256" key="1">
    <source>
        <dbReference type="ARBA" id="ARBA00005771"/>
    </source>
</evidence>
<dbReference type="InterPro" id="IPR027417">
    <property type="entry name" value="P-loop_NTPase"/>
</dbReference>
<dbReference type="OrthoDB" id="205623at2759"/>
<gene>
    <name evidence="4" type="ORF">ILUMI_13325</name>
</gene>
<dbReference type="PANTHER" id="PTHR11783">
    <property type="entry name" value="SULFOTRANSFERASE SULT"/>
    <property type="match status" value="1"/>
</dbReference>
<dbReference type="InterPro" id="IPR000863">
    <property type="entry name" value="Sulfotransferase_dom"/>
</dbReference>
<name>A0A8K0GBJ0_IGNLU</name>